<evidence type="ECO:0000259" key="3">
    <source>
        <dbReference type="Pfam" id="PF01370"/>
    </source>
</evidence>
<name>A0A512J8H7_9HYPH</name>
<dbReference type="Proteomes" id="UP000321960">
    <property type="component" value="Unassembled WGS sequence"/>
</dbReference>
<dbReference type="PANTHER" id="PTHR43000">
    <property type="entry name" value="DTDP-D-GLUCOSE 4,6-DEHYDRATASE-RELATED"/>
    <property type="match status" value="1"/>
</dbReference>
<dbReference type="InterPro" id="IPR036291">
    <property type="entry name" value="NAD(P)-bd_dom_sf"/>
</dbReference>
<dbReference type="EMBL" id="BSPK01000091">
    <property type="protein sequence ID" value="GLS66112.1"/>
    <property type="molecule type" value="Genomic_DNA"/>
</dbReference>
<evidence type="ECO:0000313" key="5">
    <source>
        <dbReference type="EMBL" id="GLS66112.1"/>
    </source>
</evidence>
<evidence type="ECO:0000313" key="6">
    <source>
        <dbReference type="Proteomes" id="UP000321960"/>
    </source>
</evidence>
<evidence type="ECO:0000256" key="1">
    <source>
        <dbReference type="ARBA" id="ARBA00005125"/>
    </source>
</evidence>
<proteinExistence type="inferred from homology"/>
<dbReference type="Pfam" id="PF01370">
    <property type="entry name" value="Epimerase"/>
    <property type="match status" value="1"/>
</dbReference>
<sequence length="286" mass="30666">MIGVDRIYHLAGVPHLWAADRASFFRVNVHATNCLLAAAPVTARMIHCSTETVLLTGSRDGECVRGDDLPALERMSGPYTRSKWLAERSMLAAAAAGRDVVIASPTIPIGPGDWNMTPPSTMLSLFLKGQAPAFLDCTLNLVDVRDAAEGLRLAGERGLPGQRYVLGGENVRLGQLLARLKHLSGRSMPFVALPGIVALAAATASEWIADHLTRRPPMVTREGVRLALRSAPFDDGKARDELGYRPKPVDEALALAVAWLTQPGDMRDANAVASGIPLTSRPLRPS</sequence>
<feature type="domain" description="NAD-dependent epimerase/dehydratase" evidence="3">
    <location>
        <begin position="3"/>
        <end position="167"/>
    </location>
</feature>
<dbReference type="AlphaFoldDB" id="A0A512J8H7"/>
<dbReference type="InterPro" id="IPR001509">
    <property type="entry name" value="Epimerase_deHydtase"/>
</dbReference>
<dbReference type="Gene3D" id="3.40.50.720">
    <property type="entry name" value="NAD(P)-binding Rossmann-like Domain"/>
    <property type="match status" value="1"/>
</dbReference>
<protein>
    <submittedName>
        <fullName evidence="4">Dihydroflavonol-4-reductase</fullName>
    </submittedName>
</protein>
<keyword evidence="7" id="KW-1185">Reference proteome</keyword>
<dbReference type="SUPFAM" id="SSF51735">
    <property type="entry name" value="NAD(P)-binding Rossmann-fold domains"/>
    <property type="match status" value="1"/>
</dbReference>
<comment type="caution">
    <text evidence="4">The sequence shown here is derived from an EMBL/GenBank/DDBJ whole genome shotgun (WGS) entry which is preliminary data.</text>
</comment>
<evidence type="ECO:0000313" key="7">
    <source>
        <dbReference type="Proteomes" id="UP001156856"/>
    </source>
</evidence>
<dbReference type="EMBL" id="BJZU01000096">
    <property type="protein sequence ID" value="GEP06223.1"/>
    <property type="molecule type" value="Genomic_DNA"/>
</dbReference>
<reference evidence="4 6" key="3">
    <citation type="submission" date="2019-07" db="EMBL/GenBank/DDBJ databases">
        <title>Whole genome shotgun sequence of Methylobacterium oxalidis NBRC 107715.</title>
        <authorList>
            <person name="Hosoyama A."/>
            <person name="Uohara A."/>
            <person name="Ohji S."/>
            <person name="Ichikawa N."/>
        </authorList>
    </citation>
    <scope>NUCLEOTIDE SEQUENCE [LARGE SCALE GENOMIC DNA]</scope>
    <source>
        <strain evidence="4 6">NBRC 107715</strain>
    </source>
</reference>
<organism evidence="4 6">
    <name type="scientific">Methylobacterium oxalidis</name>
    <dbReference type="NCBI Taxonomy" id="944322"/>
    <lineage>
        <taxon>Bacteria</taxon>
        <taxon>Pseudomonadati</taxon>
        <taxon>Pseudomonadota</taxon>
        <taxon>Alphaproteobacteria</taxon>
        <taxon>Hyphomicrobiales</taxon>
        <taxon>Methylobacteriaceae</taxon>
        <taxon>Methylobacterium</taxon>
    </lineage>
</organism>
<evidence type="ECO:0000256" key="2">
    <source>
        <dbReference type="ARBA" id="ARBA00007637"/>
    </source>
</evidence>
<accession>A0A512J8H7</accession>
<dbReference type="Proteomes" id="UP001156856">
    <property type="component" value="Unassembled WGS sequence"/>
</dbReference>
<gene>
    <name evidence="5" type="ORF">GCM10007888_44940</name>
    <name evidence="4" type="ORF">MOX02_42610</name>
</gene>
<reference evidence="5" key="1">
    <citation type="journal article" date="2014" name="Int. J. Syst. Evol. Microbiol.">
        <title>Complete genome of a new Firmicutes species belonging to the dominant human colonic microbiota ('Ruminococcus bicirculans') reveals two chromosomes and a selective capacity to utilize plant glucans.</title>
        <authorList>
            <consortium name="NISC Comparative Sequencing Program"/>
            <person name="Wegmann U."/>
            <person name="Louis P."/>
            <person name="Goesmann A."/>
            <person name="Henrissat B."/>
            <person name="Duncan S.H."/>
            <person name="Flint H.J."/>
        </authorList>
    </citation>
    <scope>NUCLEOTIDE SEQUENCE</scope>
    <source>
        <strain evidence="5">NBRC 107715</strain>
    </source>
</reference>
<reference evidence="5" key="4">
    <citation type="submission" date="2023-01" db="EMBL/GenBank/DDBJ databases">
        <title>Draft genome sequence of Methylobacterium oxalidis strain NBRC 107715.</title>
        <authorList>
            <person name="Sun Q."/>
            <person name="Mori K."/>
        </authorList>
    </citation>
    <scope>NUCLEOTIDE SEQUENCE</scope>
    <source>
        <strain evidence="5">NBRC 107715</strain>
    </source>
</reference>
<evidence type="ECO:0000313" key="4">
    <source>
        <dbReference type="EMBL" id="GEP06223.1"/>
    </source>
</evidence>
<comment type="similarity">
    <text evidence="2">Belongs to the NAD(P)-dependent epimerase/dehydratase family.</text>
</comment>
<comment type="pathway">
    <text evidence="1">Bacterial outer membrane biogenesis; LPS O-antigen biosynthesis.</text>
</comment>
<reference evidence="7" key="2">
    <citation type="journal article" date="2019" name="Int. J. Syst. Evol. Microbiol.">
        <title>The Global Catalogue of Microorganisms (GCM) 10K type strain sequencing project: providing services to taxonomists for standard genome sequencing and annotation.</title>
        <authorList>
            <consortium name="The Broad Institute Genomics Platform"/>
            <consortium name="The Broad Institute Genome Sequencing Center for Infectious Disease"/>
            <person name="Wu L."/>
            <person name="Ma J."/>
        </authorList>
    </citation>
    <scope>NUCLEOTIDE SEQUENCE [LARGE SCALE GENOMIC DNA]</scope>
    <source>
        <strain evidence="7">NBRC 107715</strain>
    </source>
</reference>